<dbReference type="SUPFAM" id="SSF51206">
    <property type="entry name" value="cAMP-binding domain-like"/>
    <property type="match status" value="1"/>
</dbReference>
<dbReference type="AlphaFoldDB" id="A0A2H3KK77"/>
<evidence type="ECO:0000313" key="6">
    <source>
        <dbReference type="EMBL" id="PDV98339.1"/>
    </source>
</evidence>
<evidence type="ECO:0000259" key="5">
    <source>
        <dbReference type="PROSITE" id="PS51063"/>
    </source>
</evidence>
<dbReference type="CDD" id="cd00038">
    <property type="entry name" value="CAP_ED"/>
    <property type="match status" value="1"/>
</dbReference>
<dbReference type="Gene3D" id="2.60.120.10">
    <property type="entry name" value="Jelly Rolls"/>
    <property type="match status" value="1"/>
</dbReference>
<feature type="domain" description="Cyclic nucleotide-binding" evidence="4">
    <location>
        <begin position="27"/>
        <end position="109"/>
    </location>
</feature>
<dbReference type="Pfam" id="PF13545">
    <property type="entry name" value="HTH_Crp_2"/>
    <property type="match status" value="1"/>
</dbReference>
<dbReference type="InterPro" id="IPR018490">
    <property type="entry name" value="cNMP-bd_dom_sf"/>
</dbReference>
<gene>
    <name evidence="6" type="ORF">A9Q02_15765</name>
</gene>
<evidence type="ECO:0000313" key="7">
    <source>
        <dbReference type="Proteomes" id="UP000220922"/>
    </source>
</evidence>
<dbReference type="InterPro" id="IPR000595">
    <property type="entry name" value="cNMP-bd_dom"/>
</dbReference>
<dbReference type="GO" id="GO:0003700">
    <property type="term" value="F:DNA-binding transcription factor activity"/>
    <property type="evidence" value="ECO:0007669"/>
    <property type="project" value="TreeGrafter"/>
</dbReference>
<dbReference type="EMBL" id="LYXE01000103">
    <property type="protein sequence ID" value="PDV98339.1"/>
    <property type="molecule type" value="Genomic_DNA"/>
</dbReference>
<dbReference type="RefSeq" id="WP_097653592.1">
    <property type="nucleotide sequence ID" value="NZ_LYXE01000103.1"/>
</dbReference>
<keyword evidence="3" id="KW-0804">Transcription</keyword>
<proteinExistence type="predicted"/>
<dbReference type="FunFam" id="1.10.10.10:FF:000019">
    <property type="entry name" value="Crp/Fnr family transcriptional regulator"/>
    <property type="match status" value="1"/>
</dbReference>
<feature type="domain" description="HTH crp-type" evidence="5">
    <location>
        <begin position="140"/>
        <end position="212"/>
    </location>
</feature>
<dbReference type="InterPro" id="IPR050397">
    <property type="entry name" value="Env_Response_Regulators"/>
</dbReference>
<evidence type="ECO:0000259" key="4">
    <source>
        <dbReference type="PROSITE" id="PS50042"/>
    </source>
</evidence>
<reference evidence="6 7" key="1">
    <citation type="submission" date="2016-05" db="EMBL/GenBank/DDBJ databases">
        <authorList>
            <person name="Lavstsen T."/>
            <person name="Jespersen J.S."/>
        </authorList>
    </citation>
    <scope>NUCLEOTIDE SEQUENCE [LARGE SCALE GENOMIC DNA]</scope>
    <source>
        <strain evidence="6 7">B7-9</strain>
    </source>
</reference>
<dbReference type="GO" id="GO:0003677">
    <property type="term" value="F:DNA binding"/>
    <property type="evidence" value="ECO:0007669"/>
    <property type="project" value="UniProtKB-KW"/>
</dbReference>
<dbReference type="Proteomes" id="UP000220922">
    <property type="component" value="Unassembled WGS sequence"/>
</dbReference>
<dbReference type="PANTHER" id="PTHR24567:SF74">
    <property type="entry name" value="HTH-TYPE TRANSCRIPTIONAL REGULATOR ARCR"/>
    <property type="match status" value="1"/>
</dbReference>
<dbReference type="InterPro" id="IPR014710">
    <property type="entry name" value="RmlC-like_jellyroll"/>
</dbReference>
<dbReference type="PANTHER" id="PTHR24567">
    <property type="entry name" value="CRP FAMILY TRANSCRIPTIONAL REGULATORY PROTEIN"/>
    <property type="match status" value="1"/>
</dbReference>
<dbReference type="InterPro" id="IPR036390">
    <property type="entry name" value="WH_DNA-bd_sf"/>
</dbReference>
<evidence type="ECO:0000256" key="3">
    <source>
        <dbReference type="ARBA" id="ARBA00023163"/>
    </source>
</evidence>
<dbReference type="PROSITE" id="PS50042">
    <property type="entry name" value="CNMP_BINDING_3"/>
    <property type="match status" value="1"/>
</dbReference>
<keyword evidence="1" id="KW-0805">Transcription regulation</keyword>
<dbReference type="GO" id="GO:0005829">
    <property type="term" value="C:cytosol"/>
    <property type="evidence" value="ECO:0007669"/>
    <property type="project" value="TreeGrafter"/>
</dbReference>
<comment type="caution">
    <text evidence="6">The sequence shown here is derived from an EMBL/GenBank/DDBJ whole genome shotgun (WGS) entry which is preliminary data.</text>
</comment>
<dbReference type="PROSITE" id="PS51063">
    <property type="entry name" value="HTH_CRP_2"/>
    <property type="match status" value="1"/>
</dbReference>
<dbReference type="Pfam" id="PF00027">
    <property type="entry name" value="cNMP_binding"/>
    <property type="match status" value="1"/>
</dbReference>
<protein>
    <submittedName>
        <fullName evidence="6">Cyclic nucleotide-binding protein</fullName>
    </submittedName>
</protein>
<dbReference type="SMART" id="SM00419">
    <property type="entry name" value="HTH_CRP"/>
    <property type="match status" value="1"/>
</dbReference>
<dbReference type="SUPFAM" id="SSF46785">
    <property type="entry name" value="Winged helix' DNA-binding domain"/>
    <property type="match status" value="1"/>
</dbReference>
<organism evidence="6 7">
    <name type="scientific">Candidatus Chloroploca asiatica</name>
    <dbReference type="NCBI Taxonomy" id="1506545"/>
    <lineage>
        <taxon>Bacteria</taxon>
        <taxon>Bacillati</taxon>
        <taxon>Chloroflexota</taxon>
        <taxon>Chloroflexia</taxon>
        <taxon>Chloroflexales</taxon>
        <taxon>Chloroflexineae</taxon>
        <taxon>Oscillochloridaceae</taxon>
        <taxon>Candidatus Chloroploca</taxon>
    </lineage>
</organism>
<dbReference type="OrthoDB" id="9812325at2"/>
<dbReference type="InterPro" id="IPR012318">
    <property type="entry name" value="HTH_CRP"/>
</dbReference>
<keyword evidence="2" id="KW-0238">DNA-binding</keyword>
<sequence>MDALMGNAPVQHVLQTTVERLGNVQGFRRHSYVYTPGQPAHALYFVQSGQVSLQLLSNEGRVLTLKVVEPGQFFGHSALEGSGAYDTYAQALLPVRVVAVQSTTLREAVATTPGLASALIDMLGQHRLAVSRRIDEVAFKSVPARLASVLLEMSGDQPESNQPRQRVPRRTHQQLAEMINAYRETVTKVINQFRDAHLLDIDRSGITLLNLSRLRELSQS</sequence>
<evidence type="ECO:0000256" key="1">
    <source>
        <dbReference type="ARBA" id="ARBA00023015"/>
    </source>
</evidence>
<evidence type="ECO:0000256" key="2">
    <source>
        <dbReference type="ARBA" id="ARBA00023125"/>
    </source>
</evidence>
<name>A0A2H3KK77_9CHLR</name>
<accession>A0A2H3KK77</accession>
<keyword evidence="7" id="KW-1185">Reference proteome</keyword>